<dbReference type="Proteomes" id="UP000582974">
    <property type="component" value="Unassembled WGS sequence"/>
</dbReference>
<dbReference type="RefSeq" id="WP_180894861.1">
    <property type="nucleotide sequence ID" value="NZ_JACCKD010000009.1"/>
</dbReference>
<name>A0A838AFZ5_9PSEU</name>
<keyword evidence="2" id="KW-1185">Reference proteome</keyword>
<evidence type="ECO:0000313" key="1">
    <source>
        <dbReference type="EMBL" id="MBA0128075.1"/>
    </source>
</evidence>
<dbReference type="EMBL" id="JACCKD010000009">
    <property type="protein sequence ID" value="MBA0128075.1"/>
    <property type="molecule type" value="Genomic_DNA"/>
</dbReference>
<evidence type="ECO:0000313" key="2">
    <source>
        <dbReference type="Proteomes" id="UP000582974"/>
    </source>
</evidence>
<accession>A0A838AFZ5</accession>
<dbReference type="Gene3D" id="3.40.50.360">
    <property type="match status" value="1"/>
</dbReference>
<reference evidence="1 2" key="1">
    <citation type="submission" date="2020-07" db="EMBL/GenBank/DDBJ databases">
        <title>Genome of Haloechinothrix sp.</title>
        <authorList>
            <person name="Tang S.-K."/>
            <person name="Yang L."/>
            <person name="Zhu W.-Y."/>
        </authorList>
    </citation>
    <scope>NUCLEOTIDE SEQUENCE [LARGE SCALE GENOMIC DNA]</scope>
    <source>
        <strain evidence="1 2">YIM 98757</strain>
    </source>
</reference>
<sequence length="150" mass="15841">MSTLLIVHHTPSPNVQAMFDAVVDGATTDEIEGVTVVRKPALAATASDVLEADGYLLGTTANLGYMAGALKHFFDQIYYPCLDATRGRPFSYYVHGGSDTSGTTRGIESIVTGLGWEKAAETVTITGEPGKEDLEACWELGATLAANVMP</sequence>
<comment type="caution">
    <text evidence="1">The sequence shown here is derived from an EMBL/GenBank/DDBJ whole genome shotgun (WGS) entry which is preliminary data.</text>
</comment>
<proteinExistence type="predicted"/>
<dbReference type="SUPFAM" id="SSF52218">
    <property type="entry name" value="Flavoproteins"/>
    <property type="match status" value="1"/>
</dbReference>
<dbReference type="InterPro" id="IPR029039">
    <property type="entry name" value="Flavoprotein-like_sf"/>
</dbReference>
<protein>
    <submittedName>
        <fullName evidence="1">Flavodoxin family protein</fullName>
    </submittedName>
</protein>
<gene>
    <name evidence="1" type="ORF">H0B56_21225</name>
</gene>
<dbReference type="AlphaFoldDB" id="A0A838AFZ5"/>
<organism evidence="1 2">
    <name type="scientific">Haloechinothrix aidingensis</name>
    <dbReference type="NCBI Taxonomy" id="2752311"/>
    <lineage>
        <taxon>Bacteria</taxon>
        <taxon>Bacillati</taxon>
        <taxon>Actinomycetota</taxon>
        <taxon>Actinomycetes</taxon>
        <taxon>Pseudonocardiales</taxon>
        <taxon>Pseudonocardiaceae</taxon>
        <taxon>Haloechinothrix</taxon>
    </lineage>
</organism>